<keyword evidence="2" id="KW-0285">Flavoprotein</keyword>
<protein>
    <submittedName>
        <fullName evidence="5">Pyridine nucleotide-disulfide oxidoreductase</fullName>
    </submittedName>
</protein>
<keyword evidence="6" id="KW-1185">Reference proteome</keyword>
<dbReference type="RefSeq" id="WP_126579928.1">
    <property type="nucleotide sequence ID" value="NZ_BIFR01000001.1"/>
</dbReference>
<gene>
    <name evidence="5" type="ORF">KTT_21510</name>
</gene>
<accession>A0A401ZZS7</accession>
<dbReference type="PANTHER" id="PTHR43429:SF3">
    <property type="entry name" value="NITRITE REDUCTASE [NAD(P)H]"/>
    <property type="match status" value="1"/>
</dbReference>
<dbReference type="GO" id="GO:0016491">
    <property type="term" value="F:oxidoreductase activity"/>
    <property type="evidence" value="ECO:0007669"/>
    <property type="project" value="InterPro"/>
</dbReference>
<evidence type="ECO:0000259" key="4">
    <source>
        <dbReference type="Pfam" id="PF07992"/>
    </source>
</evidence>
<sequence>MSTHEKKYVIIGNGVAGTTAAETLRKNDPNCSIVLLTNEPYPLYNRVSLPRFLQGVIVEQKVMIKDFAWHEQRNIQLITETLVTQIQTEERLVETSDGRTFPYDALLIASGGWANSLQVPGAKDTKHIYNFVTLDDTKTLIERMRESRTALAYGGSFIAYELCDGFAMRKLETTWLMRGPYWLRNSLDADGGEVVDNIAKKFGVEVIHGDEIEEIVPSNGVPGYVKTTKGRQIQADMIGIGLGITLNTHLVKETPIEVHHGIVVNEYLETNVPGVFAAGDVAEFFDTTLNRHHTMGTWDNATSHGRIAGTNMAGGHTPYVDVPTYTSPLFDVNIAVVGSAESSNPELDTIALREPGEKGNENYRRLFFRENKLVGVLMIGSPKGRKKLVELVKNQDVFATAAEREALLTLK</sequence>
<name>A0A401ZZS7_9CHLR</name>
<dbReference type="InterPro" id="IPR050260">
    <property type="entry name" value="FAD-bd_OxRdtase"/>
</dbReference>
<comment type="caution">
    <text evidence="5">The sequence shown here is derived from an EMBL/GenBank/DDBJ whole genome shotgun (WGS) entry which is preliminary data.</text>
</comment>
<feature type="domain" description="FAD/NAD(P)-binding" evidence="4">
    <location>
        <begin position="7"/>
        <end position="305"/>
    </location>
</feature>
<dbReference type="PRINTS" id="PR00469">
    <property type="entry name" value="PNDRDTASEII"/>
</dbReference>
<dbReference type="Pfam" id="PF07992">
    <property type="entry name" value="Pyr_redox_2"/>
    <property type="match status" value="1"/>
</dbReference>
<organism evidence="5 6">
    <name type="scientific">Tengunoibacter tsumagoiensis</name>
    <dbReference type="NCBI Taxonomy" id="2014871"/>
    <lineage>
        <taxon>Bacteria</taxon>
        <taxon>Bacillati</taxon>
        <taxon>Chloroflexota</taxon>
        <taxon>Ktedonobacteria</taxon>
        <taxon>Ktedonobacterales</taxon>
        <taxon>Dictyobacteraceae</taxon>
        <taxon>Tengunoibacter</taxon>
    </lineage>
</organism>
<dbReference type="SUPFAM" id="SSF51905">
    <property type="entry name" value="FAD/NAD(P)-binding domain"/>
    <property type="match status" value="1"/>
</dbReference>
<comment type="cofactor">
    <cofactor evidence="1">
        <name>FAD</name>
        <dbReference type="ChEBI" id="CHEBI:57692"/>
    </cofactor>
</comment>
<evidence type="ECO:0000256" key="1">
    <source>
        <dbReference type="ARBA" id="ARBA00001974"/>
    </source>
</evidence>
<dbReference type="EMBL" id="BIFR01000001">
    <property type="protein sequence ID" value="GCE12292.1"/>
    <property type="molecule type" value="Genomic_DNA"/>
</dbReference>
<dbReference type="InterPro" id="IPR036188">
    <property type="entry name" value="FAD/NAD-bd_sf"/>
</dbReference>
<evidence type="ECO:0000313" key="5">
    <source>
        <dbReference type="EMBL" id="GCE12292.1"/>
    </source>
</evidence>
<dbReference type="OrthoDB" id="9802028at2"/>
<dbReference type="Gene3D" id="3.50.50.60">
    <property type="entry name" value="FAD/NAD(P)-binding domain"/>
    <property type="match status" value="2"/>
</dbReference>
<dbReference type="InterPro" id="IPR016156">
    <property type="entry name" value="FAD/NAD-linked_Rdtase_dimer_sf"/>
</dbReference>
<keyword evidence="3" id="KW-0274">FAD</keyword>
<reference evidence="6" key="1">
    <citation type="submission" date="2018-12" db="EMBL/GenBank/DDBJ databases">
        <title>Tengunoibacter tsumagoiensis gen. nov., sp. nov., Dictyobacter kobayashii sp. nov., D. alpinus sp. nov., and D. joshuensis sp. nov. and description of Dictyobacteraceae fam. nov. within the order Ktedonobacterales isolated from Tengu-no-mugimeshi.</title>
        <authorList>
            <person name="Wang C.M."/>
            <person name="Zheng Y."/>
            <person name="Sakai Y."/>
            <person name="Toyoda A."/>
            <person name="Minakuchi Y."/>
            <person name="Abe K."/>
            <person name="Yokota A."/>
            <person name="Yabe S."/>
        </authorList>
    </citation>
    <scope>NUCLEOTIDE SEQUENCE [LARGE SCALE GENOMIC DNA]</scope>
    <source>
        <strain evidence="6">Uno3</strain>
    </source>
</reference>
<evidence type="ECO:0000256" key="2">
    <source>
        <dbReference type="ARBA" id="ARBA00022630"/>
    </source>
</evidence>
<evidence type="ECO:0000313" key="6">
    <source>
        <dbReference type="Proteomes" id="UP000287352"/>
    </source>
</evidence>
<dbReference type="InterPro" id="IPR023753">
    <property type="entry name" value="FAD/NAD-binding_dom"/>
</dbReference>
<dbReference type="PANTHER" id="PTHR43429">
    <property type="entry name" value="PYRIDINE NUCLEOTIDE-DISULFIDE OXIDOREDUCTASE DOMAIN-CONTAINING"/>
    <property type="match status" value="1"/>
</dbReference>
<dbReference type="Proteomes" id="UP000287352">
    <property type="component" value="Unassembled WGS sequence"/>
</dbReference>
<dbReference type="AlphaFoldDB" id="A0A401ZZS7"/>
<dbReference type="PRINTS" id="PR00368">
    <property type="entry name" value="FADPNR"/>
</dbReference>
<proteinExistence type="predicted"/>
<evidence type="ECO:0000256" key="3">
    <source>
        <dbReference type="ARBA" id="ARBA00022827"/>
    </source>
</evidence>
<dbReference type="Gene3D" id="3.30.390.30">
    <property type="match status" value="1"/>
</dbReference>